<sequence length="380" mass="40616">MLDQARQLQQLAQSDRVVPDLHIAHTAIVRRRSAAGPNRFRGGTLGVRPVTSRWEVAVPVAVTGSIASDHLMHFPGRFAEQLVAENLAQVSLSFLVDDLVVRRGGAAANIAFALGVLGQRPVLIGAVGDDFADYRSWLERNGVDCSGVHVSEVAHTARFVCTTDEEFNQIASFYAGAMAEARNIELAPVVAATGADLVLISPNDPLAMLRHADECRQRGYRFASDPSQQLARLGGQEVRRVVEGAELLFCNAYEWGLLLRKTGWSEPDVRRVVGTRVTTFGAEGAEVVCRDGSCLHIPAVPARGRVDPTGVGDGFRAGFLAGVQTGLSLERSAQLGSLVAVLVLEVTGTQEWALDHGGARQRFADTYGAEAAADVAALLS</sequence>
<dbReference type="EMBL" id="BMMT01000026">
    <property type="protein sequence ID" value="GGJ05976.1"/>
    <property type="molecule type" value="Genomic_DNA"/>
</dbReference>
<keyword evidence="3 6" id="KW-0418">Kinase</keyword>
<dbReference type="InterPro" id="IPR029056">
    <property type="entry name" value="Ribokinase-like"/>
</dbReference>
<dbReference type="GO" id="GO:0016301">
    <property type="term" value="F:kinase activity"/>
    <property type="evidence" value="ECO:0007669"/>
    <property type="project" value="UniProtKB-KW"/>
</dbReference>
<evidence type="ECO:0000313" key="6">
    <source>
        <dbReference type="EMBL" id="GGJ05976.1"/>
    </source>
</evidence>
<protein>
    <submittedName>
        <fullName evidence="6">Adenosine kinase</fullName>
    </submittedName>
    <submittedName>
        <fullName evidence="5">Carbohydrate kinase family protein</fullName>
    </submittedName>
</protein>
<keyword evidence="8" id="KW-1185">Reference proteome</keyword>
<proteinExistence type="inferred from homology"/>
<evidence type="ECO:0000256" key="1">
    <source>
        <dbReference type="ARBA" id="ARBA00010688"/>
    </source>
</evidence>
<dbReference type="Proteomes" id="UP001500220">
    <property type="component" value="Unassembled WGS sequence"/>
</dbReference>
<evidence type="ECO:0000259" key="4">
    <source>
        <dbReference type="Pfam" id="PF00294"/>
    </source>
</evidence>
<reference evidence="6" key="3">
    <citation type="submission" date="2020-09" db="EMBL/GenBank/DDBJ databases">
        <authorList>
            <person name="Sun Q."/>
            <person name="Zhou Y."/>
        </authorList>
    </citation>
    <scope>NUCLEOTIDE SEQUENCE</scope>
    <source>
        <strain evidence="6">CGMCC 4.7206</strain>
    </source>
</reference>
<evidence type="ECO:0000256" key="3">
    <source>
        <dbReference type="ARBA" id="ARBA00022777"/>
    </source>
</evidence>
<keyword evidence="2" id="KW-0808">Transferase</keyword>
<evidence type="ECO:0000313" key="8">
    <source>
        <dbReference type="Proteomes" id="UP001500220"/>
    </source>
</evidence>
<dbReference type="SUPFAM" id="SSF53613">
    <property type="entry name" value="Ribokinase-like"/>
    <property type="match status" value="1"/>
</dbReference>
<gene>
    <name evidence="5" type="ORF">GCM10009545_48470</name>
    <name evidence="6" type="ORF">GCM10011581_48800</name>
</gene>
<comment type="caution">
    <text evidence="6">The sequence shown here is derived from an EMBL/GenBank/DDBJ whole genome shotgun (WGS) entry which is preliminary data.</text>
</comment>
<dbReference type="EMBL" id="BAAAHC010000026">
    <property type="protein sequence ID" value="GAA0540219.1"/>
    <property type="molecule type" value="Genomic_DNA"/>
</dbReference>
<evidence type="ECO:0000313" key="7">
    <source>
        <dbReference type="Proteomes" id="UP000597989"/>
    </source>
</evidence>
<reference evidence="5" key="4">
    <citation type="submission" date="2023-12" db="EMBL/GenBank/DDBJ databases">
        <authorList>
            <person name="Sun Q."/>
            <person name="Inoue M."/>
        </authorList>
    </citation>
    <scope>NUCLEOTIDE SEQUENCE</scope>
    <source>
        <strain evidence="5">JCM 10664</strain>
    </source>
</reference>
<evidence type="ECO:0000256" key="2">
    <source>
        <dbReference type="ARBA" id="ARBA00022679"/>
    </source>
</evidence>
<organism evidence="6 7">
    <name type="scientific">Saccharopolyspora thermophila</name>
    <dbReference type="NCBI Taxonomy" id="89367"/>
    <lineage>
        <taxon>Bacteria</taxon>
        <taxon>Bacillati</taxon>
        <taxon>Actinomycetota</taxon>
        <taxon>Actinomycetes</taxon>
        <taxon>Pseudonocardiales</taxon>
        <taxon>Pseudonocardiaceae</taxon>
        <taxon>Saccharopolyspora</taxon>
    </lineage>
</organism>
<comment type="similarity">
    <text evidence="1">Belongs to the carbohydrate kinase PfkB family.</text>
</comment>
<reference evidence="6 7" key="1">
    <citation type="journal article" date="2014" name="Int. J. Syst. Evol. Microbiol.">
        <title>Complete genome sequence of Corynebacterium casei LMG S-19264T (=DSM 44701T), isolated from a smear-ripened cheese.</title>
        <authorList>
            <consortium name="US DOE Joint Genome Institute (JGI-PGF)"/>
            <person name="Walter F."/>
            <person name="Albersmeier A."/>
            <person name="Kalinowski J."/>
            <person name="Ruckert C."/>
        </authorList>
    </citation>
    <scope>NUCLEOTIDE SEQUENCE [LARGE SCALE GENOMIC DNA]</scope>
    <source>
        <strain evidence="6 7">CGMCC 4.7206</strain>
    </source>
</reference>
<dbReference type="CDD" id="cd01942">
    <property type="entry name" value="ribokinase_group_A"/>
    <property type="match status" value="1"/>
</dbReference>
<dbReference type="Proteomes" id="UP000597989">
    <property type="component" value="Unassembled WGS sequence"/>
</dbReference>
<reference evidence="5 8" key="2">
    <citation type="journal article" date="2019" name="Int. J. Syst. Evol. Microbiol.">
        <title>The Global Catalogue of Microorganisms (GCM) 10K type strain sequencing project: providing services to taxonomists for standard genome sequencing and annotation.</title>
        <authorList>
            <consortium name="The Broad Institute Genomics Platform"/>
            <consortium name="The Broad Institute Genome Sequencing Center for Infectious Disease"/>
            <person name="Wu L."/>
            <person name="Ma J."/>
        </authorList>
    </citation>
    <scope>NUCLEOTIDE SEQUENCE [LARGE SCALE GENOMIC DNA]</scope>
    <source>
        <strain evidence="5 8">JCM 10664</strain>
    </source>
</reference>
<dbReference type="InterPro" id="IPR052700">
    <property type="entry name" value="Carb_kinase_PfkB-like"/>
</dbReference>
<accession>A0A917K9M7</accession>
<dbReference type="InterPro" id="IPR002173">
    <property type="entry name" value="Carboh/pur_kinase_PfkB_CS"/>
</dbReference>
<feature type="domain" description="Carbohydrate kinase PfkB" evidence="4">
    <location>
        <begin position="85"/>
        <end position="351"/>
    </location>
</feature>
<dbReference type="AlphaFoldDB" id="A0A917K9M7"/>
<dbReference type="PANTHER" id="PTHR43320:SF3">
    <property type="entry name" value="CARBOHYDRATE KINASE PFKB DOMAIN-CONTAINING PROTEIN"/>
    <property type="match status" value="1"/>
</dbReference>
<dbReference type="Pfam" id="PF00294">
    <property type="entry name" value="PfkB"/>
    <property type="match status" value="1"/>
</dbReference>
<name>A0A917K9M7_9PSEU</name>
<dbReference type="PROSITE" id="PS00583">
    <property type="entry name" value="PFKB_KINASES_1"/>
    <property type="match status" value="1"/>
</dbReference>
<evidence type="ECO:0000313" key="5">
    <source>
        <dbReference type="EMBL" id="GAA0540219.1"/>
    </source>
</evidence>
<dbReference type="PANTHER" id="PTHR43320">
    <property type="entry name" value="SUGAR KINASE"/>
    <property type="match status" value="1"/>
</dbReference>
<dbReference type="Gene3D" id="3.40.1190.20">
    <property type="match status" value="1"/>
</dbReference>
<dbReference type="InterPro" id="IPR011611">
    <property type="entry name" value="PfkB_dom"/>
</dbReference>